<dbReference type="GO" id="GO:0005634">
    <property type="term" value="C:nucleus"/>
    <property type="evidence" value="ECO:0007669"/>
    <property type="project" value="UniProtKB-ARBA"/>
</dbReference>
<evidence type="ECO:0000256" key="4">
    <source>
        <dbReference type="ARBA" id="ARBA00022490"/>
    </source>
</evidence>
<dbReference type="SUPFAM" id="SSF53067">
    <property type="entry name" value="Actin-like ATPase domain"/>
    <property type="match status" value="2"/>
</dbReference>
<protein>
    <recommendedName>
        <fullName evidence="3">Actin-like protein ARP6</fullName>
    </recommendedName>
    <alternativeName>
        <fullName evidence="7">Actin-like protein arp6</fullName>
    </alternativeName>
</protein>
<comment type="caution">
    <text evidence="8">The sequence shown here is derived from an EMBL/GenBank/DDBJ whole genome shotgun (WGS) entry which is preliminary data.</text>
</comment>
<dbReference type="Proteomes" id="UP000238350">
    <property type="component" value="Unassembled WGS sequence"/>
</dbReference>
<comment type="subcellular location">
    <subcellularLocation>
        <location evidence="1">Cytoplasm</location>
    </subcellularLocation>
</comment>
<dbReference type="GeneID" id="36514790"/>
<name>A0A2T0FEK9_9ASCO</name>
<comment type="subunit">
    <text evidence="6">Component of the SWR1 chromatin remodeling complex.</text>
</comment>
<dbReference type="GO" id="GO:0005737">
    <property type="term" value="C:cytoplasm"/>
    <property type="evidence" value="ECO:0007669"/>
    <property type="project" value="UniProtKB-SubCell"/>
</dbReference>
<evidence type="ECO:0000256" key="5">
    <source>
        <dbReference type="ARBA" id="ARBA00025222"/>
    </source>
</evidence>
<evidence type="ECO:0000256" key="3">
    <source>
        <dbReference type="ARBA" id="ARBA00018633"/>
    </source>
</evidence>
<keyword evidence="9" id="KW-1185">Reference proteome</keyword>
<organism evidence="8 9">
    <name type="scientific">Wickerhamiella sorbophila</name>
    <dbReference type="NCBI Taxonomy" id="45607"/>
    <lineage>
        <taxon>Eukaryota</taxon>
        <taxon>Fungi</taxon>
        <taxon>Dikarya</taxon>
        <taxon>Ascomycota</taxon>
        <taxon>Saccharomycotina</taxon>
        <taxon>Dipodascomycetes</taxon>
        <taxon>Dipodascales</taxon>
        <taxon>Trichomonascaceae</taxon>
        <taxon>Wickerhamiella</taxon>
    </lineage>
</organism>
<evidence type="ECO:0000256" key="1">
    <source>
        <dbReference type="ARBA" id="ARBA00004496"/>
    </source>
</evidence>
<dbReference type="Gene3D" id="3.30.420.40">
    <property type="match status" value="2"/>
</dbReference>
<dbReference type="SMART" id="SM00268">
    <property type="entry name" value="ACTIN"/>
    <property type="match status" value="1"/>
</dbReference>
<dbReference type="AlphaFoldDB" id="A0A2T0FEK9"/>
<dbReference type="InterPro" id="IPR043129">
    <property type="entry name" value="ATPase_NBD"/>
</dbReference>
<dbReference type="FunFam" id="3.90.640.10:FF:000014">
    <property type="entry name" value="Putative actin-related protein 6"/>
    <property type="match status" value="1"/>
</dbReference>
<dbReference type="EMBL" id="NDIQ01000001">
    <property type="protein sequence ID" value="PRT53421.1"/>
    <property type="molecule type" value="Genomic_DNA"/>
</dbReference>
<comment type="similarity">
    <text evidence="2">Belongs to the actin family. ARP6 subfamily.</text>
</comment>
<reference evidence="8 9" key="1">
    <citation type="submission" date="2017-04" db="EMBL/GenBank/DDBJ databases">
        <title>Genome sequencing of [Candida] sorbophila.</title>
        <authorList>
            <person name="Ahn J.O."/>
        </authorList>
    </citation>
    <scope>NUCLEOTIDE SEQUENCE [LARGE SCALE GENOMIC DNA]</scope>
    <source>
        <strain evidence="8 9">DS02</strain>
    </source>
</reference>
<evidence type="ECO:0000256" key="7">
    <source>
        <dbReference type="ARBA" id="ARBA00073820"/>
    </source>
</evidence>
<comment type="function">
    <text evidence="5">Component of the SWR1 complex which mediates the ATP-dependent exchange of histone H2A for the H2A variant HZT1 leading to transcriptional regulation of selected genes by chromatin remodeling. Involved in chromosome stability.</text>
</comment>
<sequence>MENVLVLDNGGYNIKVGLAGGECISVFNGIARSRDRQVFVANEMCKCRDFTSLQFRRPVERGHLASWELQKTIWDWIFDNETLLRSFDVASSGLIYTEAPYSLPALSIHADQIVFEEYNFNHYRRCTAASLVPWNNTDSLFGQETSSTPSDACLVVDAGFNATNIVPVIRGNAKYSSIRRVDVAGKVLTNYLKETISFKYYNMMDETYLINTIKEQLCYVSRDFNDDLNKWKINKHSVQKGYLLPDHKNSNFGRVLDDPYEIRRLQKEGEHQLLVLANERFSIPEALFDPREADFDQAGVAEAVAQSISSTSPIIQPLLWGNIILAGGTAKLMGFSDRLERDLRLLAPQGVTVRVATPPDPISYAWNGGSVMGTQASKALWFLSRDEYLESGESACLRKFGKNPGMTVESVTTNAGQD</sequence>
<dbReference type="Pfam" id="PF00022">
    <property type="entry name" value="Actin"/>
    <property type="match status" value="1"/>
</dbReference>
<dbReference type="CDD" id="cd10210">
    <property type="entry name" value="ASKHA_NBD_Arp6"/>
    <property type="match status" value="1"/>
</dbReference>
<evidence type="ECO:0000256" key="2">
    <source>
        <dbReference type="ARBA" id="ARBA00005665"/>
    </source>
</evidence>
<dbReference type="PANTHER" id="PTHR11937">
    <property type="entry name" value="ACTIN"/>
    <property type="match status" value="1"/>
</dbReference>
<dbReference type="InterPro" id="IPR004000">
    <property type="entry name" value="Actin"/>
</dbReference>
<dbReference type="OrthoDB" id="6220758at2759"/>
<gene>
    <name evidence="8" type="ORF">B9G98_01041</name>
</gene>
<accession>A0A2T0FEK9</accession>
<evidence type="ECO:0000313" key="8">
    <source>
        <dbReference type="EMBL" id="PRT53421.1"/>
    </source>
</evidence>
<keyword evidence="4" id="KW-0963">Cytoplasm</keyword>
<proteinExistence type="inferred from homology"/>
<evidence type="ECO:0000313" key="9">
    <source>
        <dbReference type="Proteomes" id="UP000238350"/>
    </source>
</evidence>
<dbReference type="Gene3D" id="3.90.640.10">
    <property type="entry name" value="Actin, Chain A, domain 4"/>
    <property type="match status" value="1"/>
</dbReference>
<dbReference type="STRING" id="45607.A0A2T0FEK9"/>
<dbReference type="RefSeq" id="XP_024663367.1">
    <property type="nucleotide sequence ID" value="XM_024807599.1"/>
</dbReference>
<evidence type="ECO:0000256" key="6">
    <source>
        <dbReference type="ARBA" id="ARBA00063309"/>
    </source>
</evidence>